<dbReference type="GO" id="GO:0005737">
    <property type="term" value="C:cytoplasm"/>
    <property type="evidence" value="ECO:0007669"/>
    <property type="project" value="TreeGrafter"/>
</dbReference>
<dbReference type="InterPro" id="IPR015421">
    <property type="entry name" value="PyrdxlP-dep_Trfase_major"/>
</dbReference>
<comment type="cofactor">
    <cofactor evidence="1">
        <name>pyridoxal 5'-phosphate</name>
        <dbReference type="ChEBI" id="CHEBI:597326"/>
    </cofactor>
</comment>
<dbReference type="Proteomes" id="UP001193389">
    <property type="component" value="Chromosome"/>
</dbReference>
<evidence type="ECO:0000256" key="2">
    <source>
        <dbReference type="ARBA" id="ARBA00007441"/>
    </source>
</evidence>
<proteinExistence type="inferred from homology"/>
<accession>A0A5K7S9U4</accession>
<dbReference type="AlphaFoldDB" id="A0A5K7S9U4"/>
<dbReference type="GO" id="GO:0030170">
    <property type="term" value="F:pyridoxal phosphate binding"/>
    <property type="evidence" value="ECO:0007669"/>
    <property type="project" value="InterPro"/>
</dbReference>
<dbReference type="InterPro" id="IPR015424">
    <property type="entry name" value="PyrdxlP-dep_Trfase"/>
</dbReference>
<comment type="similarity">
    <text evidence="2">Belongs to the class-I pyridoxal-phosphate-dependent aminotransferase family.</text>
</comment>
<keyword evidence="5" id="KW-0663">Pyridoxal phosphate</keyword>
<dbReference type="InterPro" id="IPR015422">
    <property type="entry name" value="PyrdxlP-dep_Trfase_small"/>
</dbReference>
<dbReference type="KEGG" id="anf:AQPE_2504"/>
<feature type="domain" description="Aminotransferase class I/classII large" evidence="6">
    <location>
        <begin position="27"/>
        <end position="376"/>
    </location>
</feature>
<evidence type="ECO:0000256" key="5">
    <source>
        <dbReference type="ARBA" id="ARBA00022898"/>
    </source>
</evidence>
<keyword evidence="8" id="KW-1185">Reference proteome</keyword>
<evidence type="ECO:0000313" key="7">
    <source>
        <dbReference type="EMBL" id="BBE18342.1"/>
    </source>
</evidence>
<dbReference type="EMBL" id="AP018694">
    <property type="protein sequence ID" value="BBE18342.1"/>
    <property type="molecule type" value="Genomic_DNA"/>
</dbReference>
<dbReference type="CDD" id="cd00609">
    <property type="entry name" value="AAT_like"/>
    <property type="match status" value="1"/>
</dbReference>
<dbReference type="PANTHER" id="PTHR43807:SF20">
    <property type="entry name" value="FI04487P"/>
    <property type="match status" value="1"/>
</dbReference>
<dbReference type="Gene3D" id="3.90.1150.10">
    <property type="entry name" value="Aspartate Aminotransferase, domain 1"/>
    <property type="match status" value="1"/>
</dbReference>
<evidence type="ECO:0000313" key="8">
    <source>
        <dbReference type="Proteomes" id="UP001193389"/>
    </source>
</evidence>
<name>A0A5K7S9U4_9BACT</name>
<dbReference type="Gene3D" id="3.40.640.10">
    <property type="entry name" value="Type I PLP-dependent aspartate aminotransferase-like (Major domain)"/>
    <property type="match status" value="1"/>
</dbReference>
<evidence type="ECO:0000256" key="3">
    <source>
        <dbReference type="ARBA" id="ARBA00022576"/>
    </source>
</evidence>
<dbReference type="InterPro" id="IPR004839">
    <property type="entry name" value="Aminotransferase_I/II_large"/>
</dbReference>
<sequence length="383" mass="43253">MALSKSLNIKGSIFSTVNKLVTETGAIDLSLGKTDFPCPEKLADMAAMYIRSGYNNFAPHEGISELREVISERVQGMYNHFYNPETEITITAGPIQAIMTAISTSVKDEDEVILFEPAYESYAPAISLNGGRPVYVALKQPNFHIDWEEVRKMITSKTRMIILNSPHNPTGAVLTESDLIQLQHLTNGTNITILSDEVFESIVFDNNTHQSVSKFEKLANRSFVVSSFGPVFNINGWGLAYILAPEKLMNEFRRIQQFQIYNVNTPLQYALSEYLRTEDSKKDISELYQGKRNYFNRLMGDSLFKIIPSQGSYFEVLDYSAISDESDVDFTFRLASEYGVGVIPVSAFLHEKNKLKLVRICFAKNNETLEKAAERLRMVPSLK</sequence>
<keyword evidence="3 7" id="KW-0032">Aminotransferase</keyword>
<protein>
    <submittedName>
        <fullName evidence="7">Aspartate aminotransferase</fullName>
    </submittedName>
</protein>
<evidence type="ECO:0000256" key="4">
    <source>
        <dbReference type="ARBA" id="ARBA00022679"/>
    </source>
</evidence>
<dbReference type="FunFam" id="3.40.640.10:FF:000033">
    <property type="entry name" value="Aspartate aminotransferase"/>
    <property type="match status" value="1"/>
</dbReference>
<dbReference type="GO" id="GO:0016212">
    <property type="term" value="F:kynurenine-oxoglutarate transaminase activity"/>
    <property type="evidence" value="ECO:0007669"/>
    <property type="project" value="TreeGrafter"/>
</dbReference>
<organism evidence="7 8">
    <name type="scientific">Aquipluma nitroreducens</name>
    <dbReference type="NCBI Taxonomy" id="2010828"/>
    <lineage>
        <taxon>Bacteria</taxon>
        <taxon>Pseudomonadati</taxon>
        <taxon>Bacteroidota</taxon>
        <taxon>Bacteroidia</taxon>
        <taxon>Marinilabiliales</taxon>
        <taxon>Prolixibacteraceae</taxon>
        <taxon>Aquipluma</taxon>
    </lineage>
</organism>
<reference evidence="7" key="1">
    <citation type="journal article" date="2020" name="Int. J. Syst. Evol. Microbiol.">
        <title>Aquipluma nitroreducens gen. nov. sp. nov., a novel facultatively anaerobic bacterium isolated from a freshwater lake.</title>
        <authorList>
            <person name="Watanabe M."/>
            <person name="Kojima H."/>
            <person name="Fukui M."/>
        </authorList>
    </citation>
    <scope>NUCLEOTIDE SEQUENCE</scope>
    <source>
        <strain evidence="7">MeG22</strain>
    </source>
</reference>
<keyword evidence="4" id="KW-0808">Transferase</keyword>
<evidence type="ECO:0000256" key="1">
    <source>
        <dbReference type="ARBA" id="ARBA00001933"/>
    </source>
</evidence>
<dbReference type="PANTHER" id="PTHR43807">
    <property type="entry name" value="FI04487P"/>
    <property type="match status" value="1"/>
</dbReference>
<dbReference type="SUPFAM" id="SSF53383">
    <property type="entry name" value="PLP-dependent transferases"/>
    <property type="match status" value="1"/>
</dbReference>
<gene>
    <name evidence="7" type="ORF">AQPE_2504</name>
</gene>
<dbReference type="Pfam" id="PF00155">
    <property type="entry name" value="Aminotran_1_2"/>
    <property type="match status" value="1"/>
</dbReference>
<dbReference type="InterPro" id="IPR051326">
    <property type="entry name" value="Kynurenine-oxoglutarate_AT"/>
</dbReference>
<dbReference type="NCBIfam" id="NF006569">
    <property type="entry name" value="PRK09082.1"/>
    <property type="match status" value="1"/>
</dbReference>
<dbReference type="RefSeq" id="WP_318351257.1">
    <property type="nucleotide sequence ID" value="NZ_AP018694.1"/>
</dbReference>
<evidence type="ECO:0000259" key="6">
    <source>
        <dbReference type="Pfam" id="PF00155"/>
    </source>
</evidence>